<dbReference type="EMBL" id="KN832906">
    <property type="protein sequence ID" value="KIM92773.1"/>
    <property type="molecule type" value="Genomic_DNA"/>
</dbReference>
<dbReference type="GO" id="GO:0012505">
    <property type="term" value="C:endomembrane system"/>
    <property type="evidence" value="ECO:0007669"/>
    <property type="project" value="UniProtKB-SubCell"/>
</dbReference>
<evidence type="ECO:0000256" key="6">
    <source>
        <dbReference type="SAM" id="Phobius"/>
    </source>
</evidence>
<dbReference type="AlphaFoldDB" id="A0A0C3C1P8"/>
<reference evidence="7 8" key="1">
    <citation type="submission" date="2014-04" db="EMBL/GenBank/DDBJ databases">
        <authorList>
            <consortium name="DOE Joint Genome Institute"/>
            <person name="Kuo A."/>
            <person name="Martino E."/>
            <person name="Perotto S."/>
            <person name="Kohler A."/>
            <person name="Nagy L.G."/>
            <person name="Floudas D."/>
            <person name="Copeland A."/>
            <person name="Barry K.W."/>
            <person name="Cichocki N."/>
            <person name="Veneault-Fourrey C."/>
            <person name="LaButti K."/>
            <person name="Lindquist E.A."/>
            <person name="Lipzen A."/>
            <person name="Lundell T."/>
            <person name="Morin E."/>
            <person name="Murat C."/>
            <person name="Sun H."/>
            <person name="Tunlid A."/>
            <person name="Henrissat B."/>
            <person name="Grigoriev I.V."/>
            <person name="Hibbett D.S."/>
            <person name="Martin F."/>
            <person name="Nordberg H.P."/>
            <person name="Cantor M.N."/>
            <person name="Hua S.X."/>
        </authorList>
    </citation>
    <scope>NUCLEOTIDE SEQUENCE [LARGE SCALE GENOMIC DNA]</scope>
    <source>
        <strain evidence="7 8">Zn</strain>
    </source>
</reference>
<sequence length="251" mass="26443">MSLAFVQPRPVAESNSGFKIDSRVISDAIIGLSDGLTVPFALTAGLSALGQTKVVVYGGLAELIAGAISMGLGGYLGAKSEEASYKATEQETRQQVATSPATVAENLYSIFDSYDIPSSTTQELVAHLSESPKCVDFLMRFEHTLSSPTGTRAITCALTIAGGYFFGGFIPLIPYMLIDKVDRALYWSIGSMVIALFVFGYVKTCFVIGWSGRKNIYQGCRGGLEMVVVGSVAAGAAMGLVMAFDHGSGGE</sequence>
<dbReference type="InterPro" id="IPR008217">
    <property type="entry name" value="Ccc1_fam"/>
</dbReference>
<feature type="transmembrane region" description="Helical" evidence="6">
    <location>
        <begin position="28"/>
        <end position="49"/>
    </location>
</feature>
<dbReference type="PANTHER" id="PTHR31851">
    <property type="entry name" value="FE(2+)/MN(2+) TRANSPORTER PCL1"/>
    <property type="match status" value="1"/>
</dbReference>
<dbReference type="FunCoup" id="A0A0C3C1P8">
    <property type="interactions" value="28"/>
</dbReference>
<keyword evidence="8" id="KW-1185">Reference proteome</keyword>
<gene>
    <name evidence="7" type="ORF">OIDMADRAFT_107076</name>
</gene>
<feature type="transmembrane region" description="Helical" evidence="6">
    <location>
        <begin position="153"/>
        <end position="178"/>
    </location>
</feature>
<dbReference type="InParanoid" id="A0A0C3C1P8"/>
<dbReference type="HOGENOM" id="CLU_038957_0_2_1"/>
<dbReference type="Proteomes" id="UP000054321">
    <property type="component" value="Unassembled WGS sequence"/>
</dbReference>
<feature type="transmembrane region" description="Helical" evidence="6">
    <location>
        <begin position="55"/>
        <end position="76"/>
    </location>
</feature>
<dbReference type="Pfam" id="PF01988">
    <property type="entry name" value="VIT1"/>
    <property type="match status" value="1"/>
</dbReference>
<evidence type="ECO:0008006" key="9">
    <source>
        <dbReference type="Google" id="ProtNLM"/>
    </source>
</evidence>
<evidence type="ECO:0000313" key="7">
    <source>
        <dbReference type="EMBL" id="KIM92773.1"/>
    </source>
</evidence>
<dbReference type="OrthoDB" id="73465at2759"/>
<evidence type="ECO:0000256" key="3">
    <source>
        <dbReference type="ARBA" id="ARBA00022692"/>
    </source>
</evidence>
<dbReference type="GO" id="GO:0030026">
    <property type="term" value="P:intracellular manganese ion homeostasis"/>
    <property type="evidence" value="ECO:0007669"/>
    <property type="project" value="InterPro"/>
</dbReference>
<dbReference type="STRING" id="913774.A0A0C3C1P8"/>
<feature type="transmembrane region" description="Helical" evidence="6">
    <location>
        <begin position="184"/>
        <end position="202"/>
    </location>
</feature>
<accession>A0A0C3C1P8</accession>
<proteinExistence type="inferred from homology"/>
<comment type="subcellular location">
    <subcellularLocation>
        <location evidence="1">Endomembrane system</location>
        <topology evidence="1">Multi-pass membrane protein</topology>
    </subcellularLocation>
</comment>
<evidence type="ECO:0000313" key="8">
    <source>
        <dbReference type="Proteomes" id="UP000054321"/>
    </source>
</evidence>
<protein>
    <recommendedName>
        <fullName evidence="9">DUF125-domain-containing protein</fullName>
    </recommendedName>
</protein>
<keyword evidence="4 6" id="KW-1133">Transmembrane helix</keyword>
<keyword evidence="3 6" id="KW-0812">Transmembrane</keyword>
<organism evidence="7 8">
    <name type="scientific">Oidiodendron maius (strain Zn)</name>
    <dbReference type="NCBI Taxonomy" id="913774"/>
    <lineage>
        <taxon>Eukaryota</taxon>
        <taxon>Fungi</taxon>
        <taxon>Dikarya</taxon>
        <taxon>Ascomycota</taxon>
        <taxon>Pezizomycotina</taxon>
        <taxon>Leotiomycetes</taxon>
        <taxon>Leotiomycetes incertae sedis</taxon>
        <taxon>Myxotrichaceae</taxon>
        <taxon>Oidiodendron</taxon>
    </lineage>
</organism>
<evidence type="ECO:0000256" key="1">
    <source>
        <dbReference type="ARBA" id="ARBA00004127"/>
    </source>
</evidence>
<name>A0A0C3C1P8_OIDMZ</name>
<evidence type="ECO:0000256" key="5">
    <source>
        <dbReference type="ARBA" id="ARBA00023136"/>
    </source>
</evidence>
<dbReference type="CDD" id="cd02435">
    <property type="entry name" value="CCC1"/>
    <property type="match status" value="1"/>
</dbReference>
<reference evidence="8" key="2">
    <citation type="submission" date="2015-01" db="EMBL/GenBank/DDBJ databases">
        <title>Evolutionary Origins and Diversification of the Mycorrhizal Mutualists.</title>
        <authorList>
            <consortium name="DOE Joint Genome Institute"/>
            <consortium name="Mycorrhizal Genomics Consortium"/>
            <person name="Kohler A."/>
            <person name="Kuo A."/>
            <person name="Nagy L.G."/>
            <person name="Floudas D."/>
            <person name="Copeland A."/>
            <person name="Barry K.W."/>
            <person name="Cichocki N."/>
            <person name="Veneault-Fourrey C."/>
            <person name="LaButti K."/>
            <person name="Lindquist E.A."/>
            <person name="Lipzen A."/>
            <person name="Lundell T."/>
            <person name="Morin E."/>
            <person name="Murat C."/>
            <person name="Riley R."/>
            <person name="Ohm R."/>
            <person name="Sun H."/>
            <person name="Tunlid A."/>
            <person name="Henrissat B."/>
            <person name="Grigoriev I.V."/>
            <person name="Hibbett D.S."/>
            <person name="Martin F."/>
        </authorList>
    </citation>
    <scope>NUCLEOTIDE SEQUENCE [LARGE SCALE GENOMIC DNA]</scope>
    <source>
        <strain evidence="8">Zn</strain>
    </source>
</reference>
<evidence type="ECO:0000256" key="4">
    <source>
        <dbReference type="ARBA" id="ARBA00022989"/>
    </source>
</evidence>
<comment type="similarity">
    <text evidence="2">Belongs to the CCC1 family.</text>
</comment>
<evidence type="ECO:0000256" key="2">
    <source>
        <dbReference type="ARBA" id="ARBA00007049"/>
    </source>
</evidence>
<feature type="transmembrane region" description="Helical" evidence="6">
    <location>
        <begin position="223"/>
        <end position="244"/>
    </location>
</feature>
<keyword evidence="5 6" id="KW-0472">Membrane</keyword>
<dbReference type="GO" id="GO:0005384">
    <property type="term" value="F:manganese ion transmembrane transporter activity"/>
    <property type="evidence" value="ECO:0007669"/>
    <property type="project" value="InterPro"/>
</dbReference>